<evidence type="ECO:0000256" key="2">
    <source>
        <dbReference type="ARBA" id="ARBA00006127"/>
    </source>
</evidence>
<evidence type="ECO:0000313" key="14">
    <source>
        <dbReference type="Ensembl" id="ENSCCEP00000009757.1"/>
    </source>
</evidence>
<dbReference type="Pfam" id="PF12662">
    <property type="entry name" value="cEGF"/>
    <property type="match status" value="1"/>
</dbReference>
<accession>A0A8C0UL16</accession>
<dbReference type="InterPro" id="IPR018097">
    <property type="entry name" value="EGF_Ca-bd_CS"/>
</dbReference>
<feature type="compositionally biased region" description="Gly residues" evidence="12">
    <location>
        <begin position="56"/>
        <end position="71"/>
    </location>
</feature>
<dbReference type="SMART" id="SM00179">
    <property type="entry name" value="EGF_CA"/>
    <property type="match status" value="2"/>
</dbReference>
<evidence type="ECO:0000256" key="8">
    <source>
        <dbReference type="ARBA" id="ARBA00022837"/>
    </source>
</evidence>
<protein>
    <submittedName>
        <fullName evidence="14">Fibulin 7</fullName>
    </submittedName>
</protein>
<name>A0A8C0UL16_CYACU</name>
<dbReference type="InterPro" id="IPR000152">
    <property type="entry name" value="EGF-type_Asp/Asn_hydroxyl_site"/>
</dbReference>
<feature type="compositionally biased region" description="Pro residues" evidence="12">
    <location>
        <begin position="122"/>
        <end position="135"/>
    </location>
</feature>
<feature type="compositionally biased region" description="Low complexity" evidence="12">
    <location>
        <begin position="167"/>
        <end position="213"/>
    </location>
</feature>
<keyword evidence="7" id="KW-0677">Repeat</keyword>
<dbReference type="FunFam" id="2.10.25.10:FF:000008">
    <property type="entry name" value="Signal peptide, CUB domain, EGF-like 2"/>
    <property type="match status" value="1"/>
</dbReference>
<dbReference type="Proteomes" id="UP000694410">
    <property type="component" value="Unplaced"/>
</dbReference>
<feature type="domain" description="EGF-like" evidence="13">
    <location>
        <begin position="303"/>
        <end position="348"/>
    </location>
</feature>
<dbReference type="InterPro" id="IPR009030">
    <property type="entry name" value="Growth_fac_rcpt_cys_sf"/>
</dbReference>
<keyword evidence="10" id="KW-0325">Glycoprotein</keyword>
<dbReference type="InterPro" id="IPR026823">
    <property type="entry name" value="cEGF"/>
</dbReference>
<feature type="compositionally biased region" description="Polar residues" evidence="12">
    <location>
        <begin position="1"/>
        <end position="11"/>
    </location>
</feature>
<proteinExistence type="inferred from homology"/>
<keyword evidence="3" id="KW-0964">Secreted</keyword>
<gene>
    <name evidence="14" type="primary">FBLN7</name>
</gene>
<keyword evidence="5 11" id="KW-0245">EGF-like domain</keyword>
<dbReference type="PROSITE" id="PS00010">
    <property type="entry name" value="ASX_HYDROXYL"/>
    <property type="match status" value="1"/>
</dbReference>
<dbReference type="SUPFAM" id="SSF57184">
    <property type="entry name" value="Growth factor receptor domain"/>
    <property type="match status" value="1"/>
</dbReference>
<keyword evidence="15" id="KW-1185">Reference proteome</keyword>
<evidence type="ECO:0000256" key="9">
    <source>
        <dbReference type="ARBA" id="ARBA00023157"/>
    </source>
</evidence>
<dbReference type="CDD" id="cd00054">
    <property type="entry name" value="EGF_CA"/>
    <property type="match status" value="1"/>
</dbReference>
<keyword evidence="9" id="KW-1015">Disulfide bond</keyword>
<dbReference type="PROSITE" id="PS01186">
    <property type="entry name" value="EGF_2"/>
    <property type="match status" value="1"/>
</dbReference>
<dbReference type="PROSITE" id="PS50026">
    <property type="entry name" value="EGF_3"/>
    <property type="match status" value="1"/>
</dbReference>
<dbReference type="SMART" id="SM00181">
    <property type="entry name" value="EGF"/>
    <property type="match status" value="2"/>
</dbReference>
<evidence type="ECO:0000256" key="5">
    <source>
        <dbReference type="ARBA" id="ARBA00022536"/>
    </source>
</evidence>
<dbReference type="InterPro" id="IPR055088">
    <property type="entry name" value="Fibulin_C"/>
</dbReference>
<dbReference type="PANTHER" id="PTHR24034">
    <property type="entry name" value="EGF-LIKE DOMAIN-CONTAINING PROTEIN"/>
    <property type="match status" value="1"/>
</dbReference>
<evidence type="ECO:0000256" key="3">
    <source>
        <dbReference type="ARBA" id="ARBA00022525"/>
    </source>
</evidence>
<reference evidence="14" key="1">
    <citation type="submission" date="2025-08" db="UniProtKB">
        <authorList>
            <consortium name="Ensembl"/>
        </authorList>
    </citation>
    <scope>IDENTIFICATION</scope>
</reference>
<dbReference type="GO" id="GO:0005509">
    <property type="term" value="F:calcium ion binding"/>
    <property type="evidence" value="ECO:0007669"/>
    <property type="project" value="InterPro"/>
</dbReference>
<feature type="region of interest" description="Disordered" evidence="12">
    <location>
        <begin position="1"/>
        <end position="140"/>
    </location>
</feature>
<evidence type="ECO:0000256" key="10">
    <source>
        <dbReference type="ARBA" id="ARBA00023180"/>
    </source>
</evidence>
<keyword evidence="8" id="KW-0106">Calcium</keyword>
<evidence type="ECO:0000256" key="6">
    <source>
        <dbReference type="ARBA" id="ARBA00022729"/>
    </source>
</evidence>
<evidence type="ECO:0000256" key="1">
    <source>
        <dbReference type="ARBA" id="ARBA00004498"/>
    </source>
</evidence>
<evidence type="ECO:0000313" key="15">
    <source>
        <dbReference type="Proteomes" id="UP000694410"/>
    </source>
</evidence>
<dbReference type="PROSITE" id="PS01187">
    <property type="entry name" value="EGF_CA"/>
    <property type="match status" value="1"/>
</dbReference>
<dbReference type="InterPro" id="IPR001881">
    <property type="entry name" value="EGF-like_Ca-bd_dom"/>
</dbReference>
<evidence type="ECO:0000256" key="7">
    <source>
        <dbReference type="ARBA" id="ARBA00022737"/>
    </source>
</evidence>
<comment type="similarity">
    <text evidence="2">Belongs to the fibulin family.</text>
</comment>
<dbReference type="Ensembl" id="ENSCCET00000015462.1">
    <property type="protein sequence ID" value="ENSCCEP00000009757.1"/>
    <property type="gene ID" value="ENSCCEG00000009876.1"/>
</dbReference>
<evidence type="ECO:0000256" key="12">
    <source>
        <dbReference type="SAM" id="MobiDB-lite"/>
    </source>
</evidence>
<evidence type="ECO:0000256" key="11">
    <source>
        <dbReference type="PROSITE-ProRule" id="PRU00076"/>
    </source>
</evidence>
<reference evidence="14" key="2">
    <citation type="submission" date="2025-09" db="UniProtKB">
        <authorList>
            <consortium name="Ensembl"/>
        </authorList>
    </citation>
    <scope>IDENTIFICATION</scope>
</reference>
<keyword evidence="4" id="KW-0272">Extracellular matrix</keyword>
<dbReference type="InterPro" id="IPR050751">
    <property type="entry name" value="ECM_structural_protein"/>
</dbReference>
<comment type="caution">
    <text evidence="11">Lacks conserved residue(s) required for the propagation of feature annotation.</text>
</comment>
<evidence type="ECO:0000256" key="4">
    <source>
        <dbReference type="ARBA" id="ARBA00022530"/>
    </source>
</evidence>
<dbReference type="AlphaFoldDB" id="A0A8C0UL16"/>
<sequence length="514" mass="54167">MSYSISPTKRSQPCLERGPRWKKLPDLGKCGGKDKVRALREHRTPRSSRTSLLPGPAGGLPGGAAAQGGPHGCPHPCPRRAASAGSSSWLPSGRCSSCSRGRRRASPRGCEPSGAVSAASTPPWPRSRPPPPVLPSKPLRMGGSSAANIWWITRFTSPVLQGSGSWAPAHGRARPTAAGRGRSRAVQRSASARAAPARTAGRARRGSATSNASVPRSGPGPAASTGLRPVGHPCRGINGIFHPAAHPGSPSRRFPAAPPGWSVSDDPAFSRQPRCAQLAQSQQCSCDPGFQMSGTASNGICQDLDECEVYQQEGGPRLCAHACINTPGSFRCSCPAGYVLLGDGKSCEDIDECSLSQDNCTSGSSCINTGGGFQCVTPECPPAAGNISYVKTSPFRCERNPCPMESRSCHQAPKTISFHYLPLPSKARAPVPLFRMAPGRPGPDSLRFGIAGGSGRGHFAVRRSERHAGELLLLHGLQGPRTLHVDVDMAEYLDRAFQAKHLSKITLFVSAYEF</sequence>
<dbReference type="SUPFAM" id="SSF57196">
    <property type="entry name" value="EGF/Laminin"/>
    <property type="match status" value="1"/>
</dbReference>
<dbReference type="Gene3D" id="2.10.25.10">
    <property type="entry name" value="Laminin"/>
    <property type="match status" value="3"/>
</dbReference>
<keyword evidence="6" id="KW-0732">Signal</keyword>
<dbReference type="InterPro" id="IPR000742">
    <property type="entry name" value="EGF"/>
</dbReference>
<dbReference type="PANTHER" id="PTHR24034:SF94">
    <property type="entry name" value="FIBULIN-7"/>
    <property type="match status" value="1"/>
</dbReference>
<feature type="compositionally biased region" description="Basic and acidic residues" evidence="12">
    <location>
        <begin position="17"/>
        <end position="44"/>
    </location>
</feature>
<feature type="region of interest" description="Disordered" evidence="12">
    <location>
        <begin position="163"/>
        <end position="268"/>
    </location>
</feature>
<organism evidence="14 15">
    <name type="scientific">Cyanistes caeruleus</name>
    <name type="common">Eurasian blue tit</name>
    <name type="synonym">Parus caeruleus</name>
    <dbReference type="NCBI Taxonomy" id="156563"/>
    <lineage>
        <taxon>Eukaryota</taxon>
        <taxon>Metazoa</taxon>
        <taxon>Chordata</taxon>
        <taxon>Craniata</taxon>
        <taxon>Vertebrata</taxon>
        <taxon>Euteleostomi</taxon>
        <taxon>Archelosauria</taxon>
        <taxon>Archosauria</taxon>
        <taxon>Dinosauria</taxon>
        <taxon>Saurischia</taxon>
        <taxon>Theropoda</taxon>
        <taxon>Coelurosauria</taxon>
        <taxon>Aves</taxon>
        <taxon>Neognathae</taxon>
        <taxon>Neoaves</taxon>
        <taxon>Telluraves</taxon>
        <taxon>Australaves</taxon>
        <taxon>Passeriformes</taxon>
        <taxon>Paridae</taxon>
        <taxon>Cyanistes</taxon>
    </lineage>
</organism>
<evidence type="ECO:0000259" key="13">
    <source>
        <dbReference type="PROSITE" id="PS50026"/>
    </source>
</evidence>
<dbReference type="Pfam" id="PF22914">
    <property type="entry name" value="Fibulin_C"/>
    <property type="match status" value="1"/>
</dbReference>
<comment type="subcellular location">
    <subcellularLocation>
        <location evidence="1">Secreted</location>
        <location evidence="1">Extracellular space</location>
        <location evidence="1">Extracellular matrix</location>
    </subcellularLocation>
</comment>